<dbReference type="AlphaFoldDB" id="A0A9W9D8K4"/>
<comment type="caution">
    <text evidence="2">The sequence shown here is derived from an EMBL/GenBank/DDBJ whole genome shotgun (WGS) entry which is preliminary data.</text>
</comment>
<gene>
    <name evidence="2" type="ORF">N0V91_005094</name>
</gene>
<dbReference type="EMBL" id="JAPEVA010000033">
    <property type="protein sequence ID" value="KAJ4405576.1"/>
    <property type="molecule type" value="Genomic_DNA"/>
</dbReference>
<evidence type="ECO:0000313" key="2">
    <source>
        <dbReference type="EMBL" id="KAJ4405576.1"/>
    </source>
</evidence>
<protein>
    <submittedName>
        <fullName evidence="2">Uncharacterized protein</fullName>
    </submittedName>
</protein>
<feature type="compositionally biased region" description="Basic and acidic residues" evidence="1">
    <location>
        <begin position="1"/>
        <end position="18"/>
    </location>
</feature>
<proteinExistence type="predicted"/>
<sequence>MSSFLKDFKSRAEVLYHYDDEDDTTNQRRREKSHETRTLQSTAVPAAMRGLYAPPPRRRIESHPQVEQLDRVHKEEDDDPNDPIIRNSMYPQMNGKRQSELDAEVANSGNYSSDSNPERRPVRVYIYPQAKYIPVAVETPIKKPARYLYGKAKPKKGLIGHGETQWFTEPFHHGRVENSRMQYVLRKAKQAGLNHNSPEFGHTMTKRAYNVPFCEISDLAGAPVMETLLIDFLKAWRKFQDKADVPKGLQLAMLTDVTISVELIAEL</sequence>
<accession>A0A9W9D8K4</accession>
<feature type="region of interest" description="Disordered" evidence="1">
    <location>
        <begin position="1"/>
        <end position="101"/>
    </location>
</feature>
<organism evidence="2 3">
    <name type="scientific">Didymella pomorum</name>
    <dbReference type="NCBI Taxonomy" id="749634"/>
    <lineage>
        <taxon>Eukaryota</taxon>
        <taxon>Fungi</taxon>
        <taxon>Dikarya</taxon>
        <taxon>Ascomycota</taxon>
        <taxon>Pezizomycotina</taxon>
        <taxon>Dothideomycetes</taxon>
        <taxon>Pleosporomycetidae</taxon>
        <taxon>Pleosporales</taxon>
        <taxon>Pleosporineae</taxon>
        <taxon>Didymellaceae</taxon>
        <taxon>Didymella</taxon>
    </lineage>
</organism>
<name>A0A9W9D8K4_9PLEO</name>
<keyword evidence="3" id="KW-1185">Reference proteome</keyword>
<dbReference type="Proteomes" id="UP001140510">
    <property type="component" value="Unassembled WGS sequence"/>
</dbReference>
<feature type="compositionally biased region" description="Basic and acidic residues" evidence="1">
    <location>
        <begin position="25"/>
        <end position="37"/>
    </location>
</feature>
<dbReference type="OrthoDB" id="3792236at2759"/>
<reference evidence="2" key="1">
    <citation type="submission" date="2022-10" db="EMBL/GenBank/DDBJ databases">
        <title>Tapping the CABI collections for fungal endophytes: first genome assemblies for Collariella, Neodidymelliopsis, Ascochyta clinopodiicola, Didymella pomorum, Didymosphaeria variabile, Neocosmospora piperis and Neocucurbitaria cava.</title>
        <authorList>
            <person name="Hill R."/>
        </authorList>
    </citation>
    <scope>NUCLEOTIDE SEQUENCE</scope>
    <source>
        <strain evidence="2">IMI 355091</strain>
    </source>
</reference>
<evidence type="ECO:0000256" key="1">
    <source>
        <dbReference type="SAM" id="MobiDB-lite"/>
    </source>
</evidence>
<evidence type="ECO:0000313" key="3">
    <source>
        <dbReference type="Proteomes" id="UP001140510"/>
    </source>
</evidence>
<feature type="compositionally biased region" description="Basic and acidic residues" evidence="1">
    <location>
        <begin position="58"/>
        <end position="75"/>
    </location>
</feature>